<dbReference type="PROSITE" id="PS50039">
    <property type="entry name" value="FORK_HEAD_3"/>
    <property type="match status" value="1"/>
</dbReference>
<dbReference type="KEGG" id="pfp:PFL1_02604"/>
<dbReference type="SUPFAM" id="SSF46785">
    <property type="entry name" value="Winged helix' DNA-binding domain"/>
    <property type="match status" value="1"/>
</dbReference>
<dbReference type="GeneID" id="19316723"/>
<evidence type="ECO:0000256" key="1">
    <source>
        <dbReference type="ARBA" id="ARBA00023125"/>
    </source>
</evidence>
<feature type="region of interest" description="Disordered" evidence="3">
    <location>
        <begin position="1"/>
        <end position="41"/>
    </location>
</feature>
<dbReference type="EMBL" id="KE361629">
    <property type="protein sequence ID" value="EPQ29932.1"/>
    <property type="molecule type" value="Genomic_DNA"/>
</dbReference>
<dbReference type="Proteomes" id="UP000053664">
    <property type="component" value="Unassembled WGS sequence"/>
</dbReference>
<proteinExistence type="predicted"/>
<dbReference type="HOGENOM" id="CLU_014395_0_0_1"/>
<feature type="compositionally biased region" description="Low complexity" evidence="3">
    <location>
        <begin position="506"/>
        <end position="518"/>
    </location>
</feature>
<evidence type="ECO:0000256" key="2">
    <source>
        <dbReference type="PROSITE-ProRule" id="PRU00089"/>
    </source>
</evidence>
<dbReference type="InterPro" id="IPR036388">
    <property type="entry name" value="WH-like_DNA-bd_sf"/>
</dbReference>
<feature type="DNA-binding region" description="Fork-head" evidence="2">
    <location>
        <begin position="126"/>
        <end position="236"/>
    </location>
</feature>
<dbReference type="OrthoDB" id="5954824at2759"/>
<reference evidence="5 6" key="1">
    <citation type="journal article" date="2013" name="Plant Cell">
        <title>The transition from a phytopathogenic smut ancestor to an anamorphic biocontrol agent deciphered by comparative whole-genome analysis.</title>
        <authorList>
            <person name="Lefebvre F."/>
            <person name="Joly D.L."/>
            <person name="Labbe C."/>
            <person name="Teichmann B."/>
            <person name="Linning R."/>
            <person name="Belzile F."/>
            <person name="Bakkeren G."/>
            <person name="Belanger R.R."/>
        </authorList>
    </citation>
    <scope>NUCLEOTIDE SEQUENCE [LARGE SCALE GENOMIC DNA]</scope>
    <source>
        <strain evidence="5 6">PF-1</strain>
    </source>
</reference>
<dbReference type="SMART" id="SM00339">
    <property type="entry name" value="FH"/>
    <property type="match status" value="1"/>
</dbReference>
<dbReference type="Gene3D" id="1.10.10.10">
    <property type="entry name" value="Winged helix-like DNA-binding domain superfamily/Winged helix DNA-binding domain"/>
    <property type="match status" value="1"/>
</dbReference>
<feature type="region of interest" description="Disordered" evidence="3">
    <location>
        <begin position="90"/>
        <end position="118"/>
    </location>
</feature>
<feature type="compositionally biased region" description="Polar residues" evidence="3">
    <location>
        <begin position="1"/>
        <end position="19"/>
    </location>
</feature>
<sequence length="656" mass="65638">MDMNTTMSFPGSGANSPALGSNRPPHMSQPNAGQSMTAPGSPSGAYTASALAYANAQLSQFAATGGAAALPAHLNPHALSSALSEYSMSMPNSAASSPGATPRRLPGTGTSTPGGNSRVAASAITGKRLNWSEMICQTIAESESGRLVIQDLFEGMCAKFPEIREWAFGKDWEARVKNRIKSTLSIKGNLFIKVPRPSSAAGKGSWWTLSAEAQEAWKTGRVANVVKNNNSHSRAASAGPSSIHGSPVRTVSAKFGGSAAGHTPNPPYMIQNSHTHQNHSHRTSPLGLGLNSTPSGHLKNSYGNFGFGEGLVYGSNQGIGSDPTGANSGGGNFNNGNGVGNVSSDAPQMPMAQPSQGGMLGTAGTGNDTQPNLQLKQEGGGGQNVGADMMSGAPSQLPAMSGADFSGLGFFSAEQPLGAAQSVAHLGGPQSMPFPASSSNQQSGMGDFGPLDSADYSALFEGFAGLVSSNGGDLGLGGQQGMGMGSPFDFQNAPHPFGGSIPGAYTLLQNQSSNNSGSATGGGNGSTSSLGQFAGFGAGSPYGSFGGTPMPGQPGGGSGASGSGTSGQTPSAPSDFGTTTSSSPFTSGGGGGIEMPSPADSTWFSYTPLVEPTNQAPGQNTSALGQLGGEGSKKRRASEGLKDIGELQLPPAEAGS</sequence>
<feature type="compositionally biased region" description="Gly residues" evidence="3">
    <location>
        <begin position="534"/>
        <end position="546"/>
    </location>
</feature>
<evidence type="ECO:0000313" key="6">
    <source>
        <dbReference type="Proteomes" id="UP000053664"/>
    </source>
</evidence>
<gene>
    <name evidence="5" type="ORF">PFL1_02604</name>
</gene>
<dbReference type="eggNOG" id="ENOG502QQV3">
    <property type="taxonomic scope" value="Eukaryota"/>
</dbReference>
<dbReference type="GO" id="GO:0043565">
    <property type="term" value="F:sequence-specific DNA binding"/>
    <property type="evidence" value="ECO:0007669"/>
    <property type="project" value="InterPro"/>
</dbReference>
<feature type="region of interest" description="Disordered" evidence="3">
    <location>
        <begin position="501"/>
        <end position="656"/>
    </location>
</feature>
<dbReference type="InterPro" id="IPR036390">
    <property type="entry name" value="WH_DNA-bd_sf"/>
</dbReference>
<protein>
    <recommendedName>
        <fullName evidence="4">Fork-head domain-containing protein</fullName>
    </recommendedName>
</protein>
<feature type="region of interest" description="Disordered" evidence="3">
    <location>
        <begin position="322"/>
        <end position="372"/>
    </location>
</feature>
<evidence type="ECO:0000256" key="3">
    <source>
        <dbReference type="SAM" id="MobiDB-lite"/>
    </source>
</evidence>
<comment type="subcellular location">
    <subcellularLocation>
        <location evidence="2">Nucleus</location>
    </subcellularLocation>
</comment>
<dbReference type="AlphaFoldDB" id="A0A061HAJ3"/>
<dbReference type="GO" id="GO:0003700">
    <property type="term" value="F:DNA-binding transcription factor activity"/>
    <property type="evidence" value="ECO:0007669"/>
    <property type="project" value="InterPro"/>
</dbReference>
<feature type="compositionally biased region" description="Polar residues" evidence="3">
    <location>
        <begin position="28"/>
        <end position="40"/>
    </location>
</feature>
<dbReference type="Pfam" id="PF00250">
    <property type="entry name" value="Forkhead"/>
    <property type="match status" value="1"/>
</dbReference>
<feature type="domain" description="Fork-head" evidence="4">
    <location>
        <begin position="126"/>
        <end position="236"/>
    </location>
</feature>
<keyword evidence="2" id="KW-0539">Nucleus</keyword>
<feature type="compositionally biased region" description="Gly residues" evidence="3">
    <location>
        <begin position="327"/>
        <end position="339"/>
    </location>
</feature>
<accession>A0A061HAJ3</accession>
<feature type="compositionally biased region" description="Gly residues" evidence="3">
    <location>
        <begin position="553"/>
        <end position="565"/>
    </location>
</feature>
<keyword evidence="1 2" id="KW-0238">DNA-binding</keyword>
<evidence type="ECO:0000259" key="4">
    <source>
        <dbReference type="PROSITE" id="PS50039"/>
    </source>
</evidence>
<feature type="region of interest" description="Disordered" evidence="3">
    <location>
        <begin position="231"/>
        <end position="289"/>
    </location>
</feature>
<feature type="compositionally biased region" description="Low complexity" evidence="3">
    <location>
        <begin position="566"/>
        <end position="586"/>
    </location>
</feature>
<feature type="compositionally biased region" description="Polar residues" evidence="3">
    <location>
        <begin position="612"/>
        <end position="624"/>
    </location>
</feature>
<dbReference type="InterPro" id="IPR001766">
    <property type="entry name" value="Fork_head_dom"/>
</dbReference>
<evidence type="ECO:0000313" key="5">
    <source>
        <dbReference type="EMBL" id="EPQ29932.1"/>
    </source>
</evidence>
<organism evidence="5 6">
    <name type="scientific">Pseudozyma flocculosa PF-1</name>
    <dbReference type="NCBI Taxonomy" id="1277687"/>
    <lineage>
        <taxon>Eukaryota</taxon>
        <taxon>Fungi</taxon>
        <taxon>Dikarya</taxon>
        <taxon>Basidiomycota</taxon>
        <taxon>Ustilaginomycotina</taxon>
        <taxon>Ustilaginomycetes</taxon>
        <taxon>Ustilaginales</taxon>
        <taxon>Ustilaginaceae</taxon>
        <taxon>Pseudozyma</taxon>
    </lineage>
</organism>
<feature type="compositionally biased region" description="Polar residues" evidence="3">
    <location>
        <begin position="231"/>
        <end position="244"/>
    </location>
</feature>
<dbReference type="RefSeq" id="XP_007878311.1">
    <property type="nucleotide sequence ID" value="XM_007880120.1"/>
</dbReference>
<dbReference type="GO" id="GO:0005634">
    <property type="term" value="C:nucleus"/>
    <property type="evidence" value="ECO:0007669"/>
    <property type="project" value="UniProtKB-SubCell"/>
</dbReference>
<name>A0A061HAJ3_9BASI</name>